<sequence>MDGSGPQGSISLLSGSGRVQMIAETLSSGLAKIVGAEPSRISLTENIDQYAFDSLTLMQLRSVILREFRIIFPIMRFFKGPSLQDIALKVEGSFSNDSREGQSILDIANHEAEPMLFTGLSIASPWFVRRESANSFHTQVVCFHSMGTRASLFAPFLLNPPDGMDAIAVQLPGRETRADEAFLINMSDVVSGILGVLETSVTRMGSQVEGLTPKALT</sequence>
<dbReference type="SUPFAM" id="SSF53474">
    <property type="entry name" value="alpha/beta-Hydrolases"/>
    <property type="match status" value="1"/>
</dbReference>
<dbReference type="Proteomes" id="UP001203852">
    <property type="component" value="Unassembled WGS sequence"/>
</dbReference>
<comment type="caution">
    <text evidence="2">The sequence shown here is derived from an EMBL/GenBank/DDBJ whole genome shotgun (WGS) entry which is preliminary data.</text>
</comment>
<feature type="domain" description="Carrier" evidence="1">
    <location>
        <begin position="20"/>
        <end position="94"/>
    </location>
</feature>
<proteinExistence type="predicted"/>
<dbReference type="Gene3D" id="3.40.50.1820">
    <property type="entry name" value="alpha/beta hydrolase"/>
    <property type="match status" value="1"/>
</dbReference>
<evidence type="ECO:0000313" key="2">
    <source>
        <dbReference type="EMBL" id="KAI1611772.1"/>
    </source>
</evidence>
<name>A0AAN6DUB0_9EURO</name>
<dbReference type="PROSITE" id="PS50075">
    <property type="entry name" value="CARRIER"/>
    <property type="match status" value="1"/>
</dbReference>
<organism evidence="2 3">
    <name type="scientific">Exophiala viscosa</name>
    <dbReference type="NCBI Taxonomy" id="2486360"/>
    <lineage>
        <taxon>Eukaryota</taxon>
        <taxon>Fungi</taxon>
        <taxon>Dikarya</taxon>
        <taxon>Ascomycota</taxon>
        <taxon>Pezizomycotina</taxon>
        <taxon>Eurotiomycetes</taxon>
        <taxon>Chaetothyriomycetidae</taxon>
        <taxon>Chaetothyriales</taxon>
        <taxon>Herpotrichiellaceae</taxon>
        <taxon>Exophiala</taxon>
    </lineage>
</organism>
<keyword evidence="3" id="KW-1185">Reference proteome</keyword>
<dbReference type="Gene3D" id="1.10.1200.10">
    <property type="entry name" value="ACP-like"/>
    <property type="match status" value="1"/>
</dbReference>
<accession>A0AAN6DUB0</accession>
<dbReference type="Pfam" id="PF00550">
    <property type="entry name" value="PP-binding"/>
    <property type="match status" value="1"/>
</dbReference>
<dbReference type="SUPFAM" id="SSF47336">
    <property type="entry name" value="ACP-like"/>
    <property type="match status" value="1"/>
</dbReference>
<gene>
    <name evidence="2" type="ORF">EDD36DRAFT_475505</name>
</gene>
<dbReference type="InterPro" id="IPR029058">
    <property type="entry name" value="AB_hydrolase_fold"/>
</dbReference>
<evidence type="ECO:0000259" key="1">
    <source>
        <dbReference type="PROSITE" id="PS50075"/>
    </source>
</evidence>
<dbReference type="AlphaFoldDB" id="A0AAN6DUB0"/>
<protein>
    <recommendedName>
        <fullName evidence="1">Carrier domain-containing protein</fullName>
    </recommendedName>
</protein>
<dbReference type="EMBL" id="MU404355">
    <property type="protein sequence ID" value="KAI1611772.1"/>
    <property type="molecule type" value="Genomic_DNA"/>
</dbReference>
<evidence type="ECO:0000313" key="3">
    <source>
        <dbReference type="Proteomes" id="UP001203852"/>
    </source>
</evidence>
<reference evidence="2" key="1">
    <citation type="journal article" date="2022" name="bioRxiv">
        <title>Deciphering the potential niche of two novel black yeast fungi from a biological soil crust based on their genomes, phenotypes, and melanin regulation.</title>
        <authorList>
            <consortium name="DOE Joint Genome Institute"/>
            <person name="Carr E.C."/>
            <person name="Barton Q."/>
            <person name="Grambo S."/>
            <person name="Sullivan M."/>
            <person name="Renfro C.M."/>
            <person name="Kuo A."/>
            <person name="Pangilinan J."/>
            <person name="Lipzen A."/>
            <person name="Keymanesh K."/>
            <person name="Savage E."/>
            <person name="Barry K."/>
            <person name="Grigoriev I.V."/>
            <person name="Riekhof W.R."/>
            <person name="Harris S.S."/>
        </authorList>
    </citation>
    <scope>NUCLEOTIDE SEQUENCE</scope>
    <source>
        <strain evidence="2">JF 03-4F</strain>
    </source>
</reference>
<dbReference type="InterPro" id="IPR036736">
    <property type="entry name" value="ACP-like_sf"/>
</dbReference>
<dbReference type="InterPro" id="IPR009081">
    <property type="entry name" value="PP-bd_ACP"/>
</dbReference>